<dbReference type="EMBL" id="CP111013">
    <property type="protein sequence ID" value="WAQ96846.1"/>
    <property type="molecule type" value="Genomic_DNA"/>
</dbReference>
<dbReference type="Proteomes" id="UP001164746">
    <property type="component" value="Chromosome 2"/>
</dbReference>
<gene>
    <name evidence="1" type="ORF">MAR_029536</name>
</gene>
<dbReference type="InterPro" id="IPR051223">
    <property type="entry name" value="Polycystin"/>
</dbReference>
<proteinExistence type="predicted"/>
<keyword evidence="2" id="KW-1185">Reference proteome</keyword>
<reference evidence="1" key="1">
    <citation type="submission" date="2022-11" db="EMBL/GenBank/DDBJ databases">
        <title>Centuries of genome instability and evolution in soft-shell clam transmissible cancer (bioRxiv).</title>
        <authorList>
            <person name="Hart S.F.M."/>
            <person name="Yonemitsu M.A."/>
            <person name="Giersch R.M."/>
            <person name="Beal B.F."/>
            <person name="Arriagada G."/>
            <person name="Davis B.W."/>
            <person name="Ostrander E.A."/>
            <person name="Goff S.P."/>
            <person name="Metzger M.J."/>
        </authorList>
    </citation>
    <scope>NUCLEOTIDE SEQUENCE</scope>
    <source>
        <strain evidence="1">MELC-2E11</strain>
        <tissue evidence="1">Siphon/mantle</tissue>
    </source>
</reference>
<evidence type="ECO:0000313" key="1">
    <source>
        <dbReference type="EMBL" id="WAQ96846.1"/>
    </source>
</evidence>
<name>A0ABY7DJR5_MYAAR</name>
<dbReference type="PANTHER" id="PTHR10877:SF194">
    <property type="entry name" value="LOCATION OF VULVA DEFECTIVE 1"/>
    <property type="match status" value="1"/>
</dbReference>
<evidence type="ECO:0000313" key="2">
    <source>
        <dbReference type="Proteomes" id="UP001164746"/>
    </source>
</evidence>
<organism evidence="1 2">
    <name type="scientific">Mya arenaria</name>
    <name type="common">Soft-shell clam</name>
    <dbReference type="NCBI Taxonomy" id="6604"/>
    <lineage>
        <taxon>Eukaryota</taxon>
        <taxon>Metazoa</taxon>
        <taxon>Spiralia</taxon>
        <taxon>Lophotrochozoa</taxon>
        <taxon>Mollusca</taxon>
        <taxon>Bivalvia</taxon>
        <taxon>Autobranchia</taxon>
        <taxon>Heteroconchia</taxon>
        <taxon>Euheterodonta</taxon>
        <taxon>Imparidentia</taxon>
        <taxon>Neoheterodontei</taxon>
        <taxon>Myida</taxon>
        <taxon>Myoidea</taxon>
        <taxon>Myidae</taxon>
        <taxon>Mya</taxon>
    </lineage>
</organism>
<dbReference type="PANTHER" id="PTHR10877">
    <property type="entry name" value="POLYCYSTIN FAMILY MEMBER"/>
    <property type="match status" value="1"/>
</dbReference>
<protein>
    <submittedName>
        <fullName evidence="1">PK1L2-like protein</fullName>
    </submittedName>
</protein>
<accession>A0ABY7DJR5</accession>
<sequence>MLSSVGNVMLAARHSASSTLETMAVDTELISEVTAADGTEAGQEQLEQQEQATANSDVLSKAKKVITAVFAVKDRIVETLVKTQTPGQELDLYTDAFTILTRRQEINKIGEGNMETSSGKFVLPRADVLLPNDSLSDPYVDVNLVEFPMNPYLWSHSAQFIHSPVVSLNLVDSSGHDIPVVNLSHSIQLDITLDPAQISTHHVETLPKSVDNIEGVTDLPEAIKLELRYTLTVTADLIQLHGTGWWYVAIRNYDENAFEPNSYEDLSVYYDNDLEQGVTITYDLQLVTSGCYYWNVKADSWTSDGCVVFAILSSNF</sequence>